<accession>A0A7V8FFI6</accession>
<evidence type="ECO:0000313" key="2">
    <source>
        <dbReference type="Proteomes" id="UP000487117"/>
    </source>
</evidence>
<reference evidence="2" key="1">
    <citation type="journal article" date="2020" name="MBio">
        <title>Horizontal gene transfer to a defensive symbiont with a reduced genome amongst a multipartite beetle microbiome.</title>
        <authorList>
            <person name="Waterworth S.C."/>
            <person name="Florez L.V."/>
            <person name="Rees E.R."/>
            <person name="Hertweck C."/>
            <person name="Kaltenpoth M."/>
            <person name="Kwan J.C."/>
        </authorList>
    </citation>
    <scope>NUCLEOTIDE SEQUENCE [LARGE SCALE GENOMIC DNA]</scope>
</reference>
<protein>
    <submittedName>
        <fullName evidence="1">Uncharacterized protein</fullName>
    </submittedName>
</protein>
<evidence type="ECO:0000313" key="1">
    <source>
        <dbReference type="EMBL" id="KAF1014676.1"/>
    </source>
</evidence>
<dbReference type="Proteomes" id="UP000487117">
    <property type="component" value="Unassembled WGS sequence"/>
</dbReference>
<sequence>MAFHLQPQRANTRSFWVTGAVHVALVLVNGDPVDEDYLQRAGVLNKLPQRREHANALMGLVDGEA</sequence>
<dbReference type="EMBL" id="WNDS01000003">
    <property type="protein sequence ID" value="KAF1014676.1"/>
    <property type="molecule type" value="Genomic_DNA"/>
</dbReference>
<organism evidence="1 2">
    <name type="scientific">Stenotrophomonas maltophilia</name>
    <name type="common">Pseudomonas maltophilia</name>
    <name type="synonym">Xanthomonas maltophilia</name>
    <dbReference type="NCBI Taxonomy" id="40324"/>
    <lineage>
        <taxon>Bacteria</taxon>
        <taxon>Pseudomonadati</taxon>
        <taxon>Pseudomonadota</taxon>
        <taxon>Gammaproteobacteria</taxon>
        <taxon>Lysobacterales</taxon>
        <taxon>Lysobacteraceae</taxon>
        <taxon>Stenotrophomonas</taxon>
        <taxon>Stenotrophomonas maltophilia group</taxon>
    </lineage>
</organism>
<proteinExistence type="predicted"/>
<gene>
    <name evidence="1" type="ORF">GAK31_02163</name>
</gene>
<dbReference type="AlphaFoldDB" id="A0A7V8FFI6"/>
<comment type="caution">
    <text evidence="1">The sequence shown here is derived from an EMBL/GenBank/DDBJ whole genome shotgun (WGS) entry which is preliminary data.</text>
</comment>
<name>A0A7V8FFI6_STEMA</name>